<feature type="signal peptide" evidence="7">
    <location>
        <begin position="1"/>
        <end position="23"/>
    </location>
</feature>
<dbReference type="Pfam" id="PF00332">
    <property type="entry name" value="Glyco_hydro_17"/>
    <property type="match status" value="1"/>
</dbReference>
<dbReference type="SMART" id="SM00768">
    <property type="entry name" value="X8"/>
    <property type="match status" value="1"/>
</dbReference>
<dbReference type="InterPro" id="IPR017853">
    <property type="entry name" value="GH"/>
</dbReference>
<dbReference type="Pfam" id="PF07983">
    <property type="entry name" value="X8"/>
    <property type="match status" value="1"/>
</dbReference>
<evidence type="ECO:0000256" key="4">
    <source>
        <dbReference type="ARBA" id="ARBA00023157"/>
    </source>
</evidence>
<dbReference type="PANTHER" id="PTHR32227">
    <property type="entry name" value="GLUCAN ENDO-1,3-BETA-GLUCOSIDASE BG1-RELATED-RELATED"/>
    <property type="match status" value="1"/>
</dbReference>
<evidence type="ECO:0000256" key="2">
    <source>
        <dbReference type="ARBA" id="ARBA00022729"/>
    </source>
</evidence>
<reference evidence="9 10" key="1">
    <citation type="submission" date="2023-12" db="EMBL/GenBank/DDBJ databases">
        <title>A high-quality genome assembly for Dillenia turbinata (Dilleniales).</title>
        <authorList>
            <person name="Chanderbali A."/>
        </authorList>
    </citation>
    <scope>NUCLEOTIDE SEQUENCE [LARGE SCALE GENOMIC DNA]</scope>
    <source>
        <strain evidence="9">LSX21</strain>
        <tissue evidence="9">Leaf</tissue>
    </source>
</reference>
<sequence>MAPNLSLILILLSIWSSNSKVEAIGVNWGTSASHPLTPPQVVELLKSNHISKVRLFDADPVVLQSLSGSNIAVTVGVPNSMLKSLNSSLKVAESWVHDNLSRYFYVGGPKVKIEYVAVGDEPFNLNYGQQFQAFVVGAAASNIQAALIGAQLANKVKVVVPCSSDTFESESGLPAKRHFRANPNKTRIQLLTFLDKHHSPFFVSISPFLSFHQNKNFSLDFALFKENAQPRNDSRRTYKNLFDLNYDTLVAALYQAGFPQMEIVVGQIGWPTDGAVNATSDLAETFMKGLLDHLQSKSGTPVRPREFPLETYIFSLLDEDQRSIASGDFERHWGIFTFDGQAKYHADFGQGLKNLVNPQNVEYLSPKWCLVNNNKDLSNATASALEACLVADRSALSPGGSCFSISSPGNISYAFNSYYQQHNQKADSYDFGGLGLITTVDPSVDNCRFSVELQTSLSPAQCHFLDQCTTFLVWSALVISYVGLTWQKISTVKVL</sequence>
<gene>
    <name evidence="9" type="ORF">RJ641_008849</name>
</gene>
<dbReference type="InterPro" id="IPR044965">
    <property type="entry name" value="Glyco_hydro_17_plant"/>
</dbReference>
<dbReference type="GO" id="GO:0004553">
    <property type="term" value="F:hydrolase activity, hydrolyzing O-glycosyl compounds"/>
    <property type="evidence" value="ECO:0007669"/>
    <property type="project" value="InterPro"/>
</dbReference>
<comment type="caution">
    <text evidence="9">The sequence shown here is derived from an EMBL/GenBank/DDBJ whole genome shotgun (WGS) entry which is preliminary data.</text>
</comment>
<evidence type="ECO:0000256" key="1">
    <source>
        <dbReference type="ARBA" id="ARBA00008773"/>
    </source>
</evidence>
<accession>A0AAN8V410</accession>
<evidence type="ECO:0000313" key="10">
    <source>
        <dbReference type="Proteomes" id="UP001370490"/>
    </source>
</evidence>
<evidence type="ECO:0000313" key="9">
    <source>
        <dbReference type="EMBL" id="KAK6927130.1"/>
    </source>
</evidence>
<dbReference type="InterPro" id="IPR012946">
    <property type="entry name" value="X8"/>
</dbReference>
<evidence type="ECO:0000256" key="7">
    <source>
        <dbReference type="SAM" id="SignalP"/>
    </source>
</evidence>
<evidence type="ECO:0000256" key="6">
    <source>
        <dbReference type="RuleBase" id="RU004335"/>
    </source>
</evidence>
<evidence type="ECO:0000256" key="3">
    <source>
        <dbReference type="ARBA" id="ARBA00022801"/>
    </source>
</evidence>
<keyword evidence="2 7" id="KW-0732">Signal</keyword>
<proteinExistence type="inferred from homology"/>
<name>A0AAN8V410_9MAGN</name>
<keyword evidence="3" id="KW-0378">Hydrolase</keyword>
<dbReference type="Proteomes" id="UP001370490">
    <property type="component" value="Unassembled WGS sequence"/>
</dbReference>
<keyword evidence="4" id="KW-1015">Disulfide bond</keyword>
<keyword evidence="5" id="KW-0326">Glycosidase</keyword>
<keyword evidence="10" id="KW-1185">Reference proteome</keyword>
<dbReference type="EMBL" id="JBAMMX010000015">
    <property type="protein sequence ID" value="KAK6927130.1"/>
    <property type="molecule type" value="Genomic_DNA"/>
</dbReference>
<dbReference type="InterPro" id="IPR000490">
    <property type="entry name" value="Glyco_hydro_17"/>
</dbReference>
<dbReference type="AlphaFoldDB" id="A0AAN8V410"/>
<organism evidence="9 10">
    <name type="scientific">Dillenia turbinata</name>
    <dbReference type="NCBI Taxonomy" id="194707"/>
    <lineage>
        <taxon>Eukaryota</taxon>
        <taxon>Viridiplantae</taxon>
        <taxon>Streptophyta</taxon>
        <taxon>Embryophyta</taxon>
        <taxon>Tracheophyta</taxon>
        <taxon>Spermatophyta</taxon>
        <taxon>Magnoliopsida</taxon>
        <taxon>eudicotyledons</taxon>
        <taxon>Gunneridae</taxon>
        <taxon>Pentapetalae</taxon>
        <taxon>Dilleniales</taxon>
        <taxon>Dilleniaceae</taxon>
        <taxon>Dillenia</taxon>
    </lineage>
</organism>
<comment type="similarity">
    <text evidence="1 6">Belongs to the glycosyl hydrolase 17 family.</text>
</comment>
<evidence type="ECO:0000259" key="8">
    <source>
        <dbReference type="SMART" id="SM00768"/>
    </source>
</evidence>
<dbReference type="Gene3D" id="3.20.20.80">
    <property type="entry name" value="Glycosidases"/>
    <property type="match status" value="1"/>
</dbReference>
<evidence type="ECO:0000256" key="5">
    <source>
        <dbReference type="ARBA" id="ARBA00023295"/>
    </source>
</evidence>
<dbReference type="GO" id="GO:0005975">
    <property type="term" value="P:carbohydrate metabolic process"/>
    <property type="evidence" value="ECO:0007669"/>
    <property type="project" value="InterPro"/>
</dbReference>
<protein>
    <submittedName>
        <fullName evidence="9">X8 domain</fullName>
    </submittedName>
</protein>
<feature type="domain" description="X8" evidence="8">
    <location>
        <begin position="367"/>
        <end position="449"/>
    </location>
</feature>
<dbReference type="SUPFAM" id="SSF51445">
    <property type="entry name" value="(Trans)glycosidases"/>
    <property type="match status" value="1"/>
</dbReference>
<dbReference type="FunFam" id="3.20.20.80:FF:000008">
    <property type="entry name" value="Glucan endo-1,3-beta-glucosidase 5"/>
    <property type="match status" value="1"/>
</dbReference>
<feature type="chain" id="PRO_5042814829" evidence="7">
    <location>
        <begin position="24"/>
        <end position="495"/>
    </location>
</feature>